<dbReference type="Proteomes" id="UP000006591">
    <property type="component" value="Chromosome 6"/>
</dbReference>
<reference evidence="2" key="2">
    <citation type="submission" date="2018-04" db="EMBL/GenBank/DDBJ databases">
        <title>OnivRS2 (Oryza nivara Reference Sequence Version 2).</title>
        <authorList>
            <person name="Zhang J."/>
            <person name="Kudrna D."/>
            <person name="Lee S."/>
            <person name="Talag J."/>
            <person name="Rajasekar S."/>
            <person name="Welchert J."/>
            <person name="Hsing Y.-I."/>
            <person name="Wing R.A."/>
        </authorList>
    </citation>
    <scope>NUCLEOTIDE SEQUENCE [LARGE SCALE GENOMIC DNA]</scope>
    <source>
        <strain evidence="2">SL10</strain>
    </source>
</reference>
<dbReference type="AlphaFoldDB" id="A0A0E0HSZ5"/>
<sequence>MSLLPLCPGYCRNPSYRAAPRGPRRISGRVPRNRASPAAGQPHRTSRHASAPQLARQRSKTSVAARDQHRPRACAAADASLGDGMACDRRVCCARARSPRRRRRRASAVGCGEMADFLGSARLGSGLCRVVRWLPLLGMGAPWRWRTRAATSRGTAWPSFSDLVASAYRGAAAVALWPSTVAGWLGGEAAILPKPARRRSDLGVVERVGSSAAAAQWSGLGGGQTTWSGGQRRADYLERRLPLPPPGSSLRAMARAATASET</sequence>
<feature type="region of interest" description="Disordered" evidence="1">
    <location>
        <begin position="18"/>
        <end position="68"/>
    </location>
</feature>
<evidence type="ECO:0000313" key="2">
    <source>
        <dbReference type="EnsemblPlants" id="ONIVA06G23410.1"/>
    </source>
</evidence>
<accession>A0A0E0HSZ5</accession>
<evidence type="ECO:0000256" key="1">
    <source>
        <dbReference type="SAM" id="MobiDB-lite"/>
    </source>
</evidence>
<protein>
    <submittedName>
        <fullName evidence="2">Uncharacterized protein</fullName>
    </submittedName>
</protein>
<reference evidence="2" key="1">
    <citation type="submission" date="2015-04" db="UniProtKB">
        <authorList>
            <consortium name="EnsemblPlants"/>
        </authorList>
    </citation>
    <scope>IDENTIFICATION</scope>
    <source>
        <strain evidence="2">SL10</strain>
    </source>
</reference>
<organism evidence="2">
    <name type="scientific">Oryza nivara</name>
    <name type="common">Indian wild rice</name>
    <name type="synonym">Oryza sativa f. spontanea</name>
    <dbReference type="NCBI Taxonomy" id="4536"/>
    <lineage>
        <taxon>Eukaryota</taxon>
        <taxon>Viridiplantae</taxon>
        <taxon>Streptophyta</taxon>
        <taxon>Embryophyta</taxon>
        <taxon>Tracheophyta</taxon>
        <taxon>Spermatophyta</taxon>
        <taxon>Magnoliopsida</taxon>
        <taxon>Liliopsida</taxon>
        <taxon>Poales</taxon>
        <taxon>Poaceae</taxon>
        <taxon>BOP clade</taxon>
        <taxon>Oryzoideae</taxon>
        <taxon>Oryzeae</taxon>
        <taxon>Oryzinae</taxon>
        <taxon>Oryza</taxon>
    </lineage>
</organism>
<dbReference type="HOGENOM" id="CLU_1063125_0_0_1"/>
<keyword evidence="3" id="KW-1185">Reference proteome</keyword>
<dbReference type="Gramene" id="ONIVA06G23410.1">
    <property type="protein sequence ID" value="ONIVA06G23410.1"/>
    <property type="gene ID" value="ONIVA06G23410"/>
</dbReference>
<proteinExistence type="predicted"/>
<dbReference type="EnsemblPlants" id="ONIVA06G23410.1">
    <property type="protein sequence ID" value="ONIVA06G23410.1"/>
    <property type="gene ID" value="ONIVA06G23410"/>
</dbReference>
<name>A0A0E0HSZ5_ORYNI</name>
<evidence type="ECO:0000313" key="3">
    <source>
        <dbReference type="Proteomes" id="UP000006591"/>
    </source>
</evidence>